<gene>
    <name evidence="1" type="ORF">METZ01_LOCUS29478</name>
</gene>
<name>A0A381QCM9_9ZZZZ</name>
<protein>
    <submittedName>
        <fullName evidence="1">Uncharacterized protein</fullName>
    </submittedName>
</protein>
<evidence type="ECO:0000313" key="1">
    <source>
        <dbReference type="EMBL" id="SUZ76624.1"/>
    </source>
</evidence>
<accession>A0A381QCM9</accession>
<proteinExistence type="predicted"/>
<sequence>MKQQLKFSPTLSDMAFPMIEVDADTVTVKMFIDVFKGEDGPIDPAATPPINHFYANNCSEHYVMQRHNVKINEGDTYDIFNGDIWSDDLNKQGRWFKFVGGAQIKRNADKTGIKLLTTVFDRNEESPDEGFEIGPNMPEWQDCSMWAFDYSFAGQNFYTPYNLFLETKASHSTGYRYEARRNFVYKPVITVMQEGKTYYSTSEHQKRMVGMFLFDKDDAFTNASFYVKTWGKPLYQKTETGWTASELEQAEDAFNTFYKPEGTFSKYYRQDHTLLNYQTLPTPTIYVNIPETINRDDIVKGNVSLLDLDDVLLMEDGDILITEGMDESSISLLRQVDESLQVDGEPESSKILNKDVSVYVKSNMGYLGKNKIELINGKGSFYFRALDLEVDDEVKLKIGFKTFSNVTEQNIKVILGA</sequence>
<organism evidence="1">
    <name type="scientific">marine metagenome</name>
    <dbReference type="NCBI Taxonomy" id="408172"/>
    <lineage>
        <taxon>unclassified sequences</taxon>
        <taxon>metagenomes</taxon>
        <taxon>ecological metagenomes</taxon>
    </lineage>
</organism>
<dbReference type="EMBL" id="UINC01001285">
    <property type="protein sequence ID" value="SUZ76624.1"/>
    <property type="molecule type" value="Genomic_DNA"/>
</dbReference>
<dbReference type="AlphaFoldDB" id="A0A381QCM9"/>
<reference evidence="1" key="1">
    <citation type="submission" date="2018-05" db="EMBL/GenBank/DDBJ databases">
        <authorList>
            <person name="Lanie J.A."/>
            <person name="Ng W.-L."/>
            <person name="Kazmierczak K.M."/>
            <person name="Andrzejewski T.M."/>
            <person name="Davidsen T.M."/>
            <person name="Wayne K.J."/>
            <person name="Tettelin H."/>
            <person name="Glass J.I."/>
            <person name="Rusch D."/>
            <person name="Podicherti R."/>
            <person name="Tsui H.-C.T."/>
            <person name="Winkler M.E."/>
        </authorList>
    </citation>
    <scope>NUCLEOTIDE SEQUENCE</scope>
</reference>